<evidence type="ECO:0000256" key="1">
    <source>
        <dbReference type="ARBA" id="ARBA00022884"/>
    </source>
</evidence>
<evidence type="ECO:0000259" key="3">
    <source>
        <dbReference type="Pfam" id="PF22891"/>
    </source>
</evidence>
<keyword evidence="5" id="KW-1185">Reference proteome</keyword>
<feature type="non-terminal residue" evidence="4">
    <location>
        <position position="104"/>
    </location>
</feature>
<dbReference type="PANTHER" id="PTHR12826:SF13">
    <property type="entry name" value="RNA-BINDING PROTEIN PNO1"/>
    <property type="match status" value="1"/>
</dbReference>
<protein>
    <recommendedName>
        <fullName evidence="3">PNO1 second type I KH domain-containing protein</fullName>
    </recommendedName>
</protein>
<keyword evidence="2" id="KW-0732">Signal</keyword>
<evidence type="ECO:0000313" key="5">
    <source>
        <dbReference type="Proteomes" id="UP001642360"/>
    </source>
</evidence>
<evidence type="ECO:0000313" key="4">
    <source>
        <dbReference type="EMBL" id="CAK9156540.1"/>
    </source>
</evidence>
<dbReference type="SUPFAM" id="SSF54791">
    <property type="entry name" value="Eukaryotic type KH-domain (KH-domain type I)"/>
    <property type="match status" value="1"/>
</dbReference>
<comment type="caution">
    <text evidence="4">The sequence shown here is derived from an EMBL/GenBank/DDBJ whole genome shotgun (WGS) entry which is preliminary data.</text>
</comment>
<dbReference type="Pfam" id="PF22891">
    <property type="entry name" value="KH_PNO1_2nd"/>
    <property type="match status" value="1"/>
</dbReference>
<reference evidence="4 5" key="1">
    <citation type="submission" date="2024-02" db="EMBL/GenBank/DDBJ databases">
        <authorList>
            <person name="Vignale AGUSTIN F."/>
            <person name="Sosa J E."/>
            <person name="Modenutti C."/>
        </authorList>
    </citation>
    <scope>NUCLEOTIDE SEQUENCE [LARGE SCALE GENOMIC DNA]</scope>
</reference>
<accession>A0ABC8SL27</accession>
<feature type="domain" description="PNO1 second type I KH" evidence="3">
    <location>
        <begin position="30"/>
        <end position="104"/>
    </location>
</feature>
<dbReference type="InterPro" id="IPR036612">
    <property type="entry name" value="KH_dom_type_1_sf"/>
</dbReference>
<name>A0ABC8SL27_9AQUA</name>
<gene>
    <name evidence="4" type="ORF">ILEXP_LOCUS25087</name>
</gene>
<dbReference type="InterPro" id="IPR055211">
    <property type="entry name" value="KH_PNO1_2nd"/>
</dbReference>
<proteinExistence type="predicted"/>
<sequence>MCCFVHVFMLGFDVIDVVALLLMDELYVESFEIKNVKTLRGEHLSRAIGRLSGKWGKTKFAIKNSTKTRIVIVDTKIHILSSFANVKIARDSLCSLIMGSPAGK</sequence>
<feature type="chain" id="PRO_5044863031" description="PNO1 second type I KH domain-containing protein" evidence="2">
    <location>
        <begin position="20"/>
        <end position="104"/>
    </location>
</feature>
<dbReference type="Proteomes" id="UP001642360">
    <property type="component" value="Unassembled WGS sequence"/>
</dbReference>
<dbReference type="CDD" id="cd22392">
    <property type="entry name" value="KH-I_PNO1_rpt2"/>
    <property type="match status" value="1"/>
</dbReference>
<evidence type="ECO:0000256" key="2">
    <source>
        <dbReference type="SAM" id="SignalP"/>
    </source>
</evidence>
<feature type="signal peptide" evidence="2">
    <location>
        <begin position="1"/>
        <end position="19"/>
    </location>
</feature>
<dbReference type="AlphaFoldDB" id="A0ABC8SL27"/>
<dbReference type="Gene3D" id="3.30.1370.10">
    <property type="entry name" value="K Homology domain, type 1"/>
    <property type="match status" value="1"/>
</dbReference>
<dbReference type="PANTHER" id="PTHR12826">
    <property type="entry name" value="RIBONUCLEASE Y"/>
    <property type="match status" value="1"/>
</dbReference>
<dbReference type="GO" id="GO:0003723">
    <property type="term" value="F:RNA binding"/>
    <property type="evidence" value="ECO:0007669"/>
    <property type="project" value="UniProtKB-KW"/>
</dbReference>
<keyword evidence="1" id="KW-0694">RNA-binding</keyword>
<organism evidence="4 5">
    <name type="scientific">Ilex paraguariensis</name>
    <name type="common">yerba mate</name>
    <dbReference type="NCBI Taxonomy" id="185542"/>
    <lineage>
        <taxon>Eukaryota</taxon>
        <taxon>Viridiplantae</taxon>
        <taxon>Streptophyta</taxon>
        <taxon>Embryophyta</taxon>
        <taxon>Tracheophyta</taxon>
        <taxon>Spermatophyta</taxon>
        <taxon>Magnoliopsida</taxon>
        <taxon>eudicotyledons</taxon>
        <taxon>Gunneridae</taxon>
        <taxon>Pentapetalae</taxon>
        <taxon>asterids</taxon>
        <taxon>campanulids</taxon>
        <taxon>Aquifoliales</taxon>
        <taxon>Aquifoliaceae</taxon>
        <taxon>Ilex</taxon>
    </lineage>
</organism>
<dbReference type="EMBL" id="CAUOFW020002877">
    <property type="protein sequence ID" value="CAK9156540.1"/>
    <property type="molecule type" value="Genomic_DNA"/>
</dbReference>